<sequence length="326" mass="35448">MDGGNREGEKVPRSVVDLLQKLTSSASSSSSSSDYRAPNELPEGVELTLGLSLGGRFGVDRAPGSPSSKRLTKSSSIAGITPLPMEVQGTFEAEEMAASAVVGRGPETMRRPVLMRTTSMPVSRDEEEWRKRKEKQSLRRMEAKRRRSEKLRGYGSLGEIAGASSASPSSAAHEAMEWEDGIPPGPRSYTESRSFFINQLLQGRGSGQDSLHSSTPRAGAVPMEELVVADPRGPERERERVDNRGKEIGRSAVEELPCVFTKGEGPNGRRIEGILYKYGKGEELKIMCVCHGSFLSPAEFVRHAGGEEVANPLRHIVVNPNPNCFP</sequence>
<protein>
    <submittedName>
        <fullName evidence="1">Uncharacterized protein</fullName>
    </submittedName>
</protein>
<organism evidence="1 2">
    <name type="scientific">Melastoma candidum</name>
    <dbReference type="NCBI Taxonomy" id="119954"/>
    <lineage>
        <taxon>Eukaryota</taxon>
        <taxon>Viridiplantae</taxon>
        <taxon>Streptophyta</taxon>
        <taxon>Embryophyta</taxon>
        <taxon>Tracheophyta</taxon>
        <taxon>Spermatophyta</taxon>
        <taxon>Magnoliopsida</taxon>
        <taxon>eudicotyledons</taxon>
        <taxon>Gunneridae</taxon>
        <taxon>Pentapetalae</taxon>
        <taxon>rosids</taxon>
        <taxon>malvids</taxon>
        <taxon>Myrtales</taxon>
        <taxon>Melastomataceae</taxon>
        <taxon>Melastomatoideae</taxon>
        <taxon>Melastomateae</taxon>
        <taxon>Melastoma</taxon>
    </lineage>
</organism>
<reference evidence="2" key="1">
    <citation type="journal article" date="2023" name="Front. Plant Sci.">
        <title>Chromosomal-level genome assembly of Melastoma candidum provides insights into trichome evolution.</title>
        <authorList>
            <person name="Zhong Y."/>
            <person name="Wu W."/>
            <person name="Sun C."/>
            <person name="Zou P."/>
            <person name="Liu Y."/>
            <person name="Dai S."/>
            <person name="Zhou R."/>
        </authorList>
    </citation>
    <scope>NUCLEOTIDE SEQUENCE [LARGE SCALE GENOMIC DNA]</scope>
</reference>
<accession>A0ACB9R397</accession>
<dbReference type="Proteomes" id="UP001057402">
    <property type="component" value="Chromosome 4"/>
</dbReference>
<proteinExistence type="predicted"/>
<comment type="caution">
    <text evidence="1">The sequence shown here is derived from an EMBL/GenBank/DDBJ whole genome shotgun (WGS) entry which is preliminary data.</text>
</comment>
<evidence type="ECO:0000313" key="2">
    <source>
        <dbReference type="Proteomes" id="UP001057402"/>
    </source>
</evidence>
<gene>
    <name evidence="1" type="ORF">MLD38_011482</name>
</gene>
<evidence type="ECO:0000313" key="1">
    <source>
        <dbReference type="EMBL" id="KAI4373349.1"/>
    </source>
</evidence>
<keyword evidence="2" id="KW-1185">Reference proteome</keyword>
<name>A0ACB9R397_9MYRT</name>
<dbReference type="EMBL" id="CM042883">
    <property type="protein sequence ID" value="KAI4373349.1"/>
    <property type="molecule type" value="Genomic_DNA"/>
</dbReference>